<sequence length="197" mass="22251">MSWNRPQLRSGTDLQLQSAFNDGQWANVIRLAEKRFRTFNDHYFEAVKICAESHLESPLDKASPLIAVQKLAEDPSAVRDADSLELLEWASEGFMEGQDFAATFGPLKLRYVKANPKDKNGGTRCLESCLLHWDLVSAQQIAAVLDRSFPQERSFMFWNIAITHLLATSDQCPAGKKQLYGMLALKQMQRAAQFAEQ</sequence>
<dbReference type="eggNOG" id="ENOG502SZCE">
    <property type="taxonomic scope" value="Eukaryota"/>
</dbReference>
<accession>H1VVU4</accession>
<proteinExistence type="predicted"/>
<dbReference type="HOGENOM" id="CLU_119823_0_0_1"/>
<feature type="non-terminal residue" evidence="1">
    <location>
        <position position="197"/>
    </location>
</feature>
<organism evidence="1 2">
    <name type="scientific">Colletotrichum higginsianum (strain IMI 349063)</name>
    <name type="common">Crucifer anthracnose fungus</name>
    <dbReference type="NCBI Taxonomy" id="759273"/>
    <lineage>
        <taxon>Eukaryota</taxon>
        <taxon>Fungi</taxon>
        <taxon>Dikarya</taxon>
        <taxon>Ascomycota</taxon>
        <taxon>Pezizomycotina</taxon>
        <taxon>Sordariomycetes</taxon>
        <taxon>Hypocreomycetidae</taxon>
        <taxon>Glomerellales</taxon>
        <taxon>Glomerellaceae</taxon>
        <taxon>Colletotrichum</taxon>
        <taxon>Colletotrichum destructivum species complex</taxon>
    </lineage>
</organism>
<dbReference type="VEuPathDB" id="FungiDB:CH63R_11038"/>
<evidence type="ECO:0000313" key="1">
    <source>
        <dbReference type="EMBL" id="CCF44355.1"/>
    </source>
</evidence>
<dbReference type="EMBL" id="CACQ02006842">
    <property type="protein sequence ID" value="CCF44355.1"/>
    <property type="molecule type" value="Genomic_DNA"/>
</dbReference>
<gene>
    <name evidence="1" type="ORF">CH063_13786</name>
</gene>
<evidence type="ECO:0000313" key="2">
    <source>
        <dbReference type="Proteomes" id="UP000007174"/>
    </source>
</evidence>
<dbReference type="Proteomes" id="UP000007174">
    <property type="component" value="Unassembled WGS sequence"/>
</dbReference>
<dbReference type="AlphaFoldDB" id="H1VVU4"/>
<protein>
    <submittedName>
        <fullName evidence="1">Uncharacterized protein</fullName>
    </submittedName>
</protein>
<name>H1VVU4_COLHI</name>
<reference evidence="2" key="1">
    <citation type="journal article" date="2012" name="Nat. Genet.">
        <title>Lifestyle transitions in plant pathogenic Colletotrichum fungi deciphered by genome and transcriptome analyses.</title>
        <authorList>
            <person name="O'Connell R.J."/>
            <person name="Thon M.R."/>
            <person name="Hacquard S."/>
            <person name="Amyotte S.G."/>
            <person name="Kleemann J."/>
            <person name="Torres M.F."/>
            <person name="Damm U."/>
            <person name="Buiate E.A."/>
            <person name="Epstein L."/>
            <person name="Alkan N."/>
            <person name="Altmueller J."/>
            <person name="Alvarado-Balderrama L."/>
            <person name="Bauser C.A."/>
            <person name="Becker C."/>
            <person name="Birren B.W."/>
            <person name="Chen Z."/>
            <person name="Choi J."/>
            <person name="Crouch J.A."/>
            <person name="Duvick J.P."/>
            <person name="Farman M.A."/>
            <person name="Gan P."/>
            <person name="Heiman D."/>
            <person name="Henrissat B."/>
            <person name="Howard R.J."/>
            <person name="Kabbage M."/>
            <person name="Koch C."/>
            <person name="Kracher B."/>
            <person name="Kubo Y."/>
            <person name="Law A.D."/>
            <person name="Lebrun M.-H."/>
            <person name="Lee Y.-H."/>
            <person name="Miyara I."/>
            <person name="Moore N."/>
            <person name="Neumann U."/>
            <person name="Nordstroem K."/>
            <person name="Panaccione D.G."/>
            <person name="Panstruga R."/>
            <person name="Place M."/>
            <person name="Proctor R.H."/>
            <person name="Prusky D."/>
            <person name="Rech G."/>
            <person name="Reinhardt R."/>
            <person name="Rollins J.A."/>
            <person name="Rounsley S."/>
            <person name="Schardl C.L."/>
            <person name="Schwartz D.C."/>
            <person name="Shenoy N."/>
            <person name="Shirasu K."/>
            <person name="Sikhakolli U.R."/>
            <person name="Stueber K."/>
            <person name="Sukno S.A."/>
            <person name="Sweigard J.A."/>
            <person name="Takano Y."/>
            <person name="Takahara H."/>
            <person name="Trail F."/>
            <person name="van der Does H.C."/>
            <person name="Voll L.M."/>
            <person name="Will I."/>
            <person name="Young S."/>
            <person name="Zeng Q."/>
            <person name="Zhang J."/>
            <person name="Zhou S."/>
            <person name="Dickman M.B."/>
            <person name="Schulze-Lefert P."/>
            <person name="Ver Loren van Themaat E."/>
            <person name="Ma L.-J."/>
            <person name="Vaillancourt L.J."/>
        </authorList>
    </citation>
    <scope>NUCLEOTIDE SEQUENCE [LARGE SCALE GENOMIC DNA]</scope>
    <source>
        <strain evidence="2">IMI 349063</strain>
    </source>
</reference>